<keyword evidence="1" id="KW-0472">Membrane</keyword>
<name>A0A8J3LX09_9ACTN</name>
<feature type="transmembrane region" description="Helical" evidence="1">
    <location>
        <begin position="5"/>
        <end position="25"/>
    </location>
</feature>
<keyword evidence="3" id="KW-1185">Reference proteome</keyword>
<dbReference type="Proteomes" id="UP000630097">
    <property type="component" value="Unassembled WGS sequence"/>
</dbReference>
<organism evidence="2 3">
    <name type="scientific">Planotetraspora kaengkrachanensis</name>
    <dbReference type="NCBI Taxonomy" id="575193"/>
    <lineage>
        <taxon>Bacteria</taxon>
        <taxon>Bacillati</taxon>
        <taxon>Actinomycetota</taxon>
        <taxon>Actinomycetes</taxon>
        <taxon>Streptosporangiales</taxon>
        <taxon>Streptosporangiaceae</taxon>
        <taxon>Planotetraspora</taxon>
    </lineage>
</organism>
<evidence type="ECO:0000313" key="3">
    <source>
        <dbReference type="Proteomes" id="UP000630097"/>
    </source>
</evidence>
<keyword evidence="1" id="KW-1133">Transmembrane helix</keyword>
<dbReference type="EMBL" id="BONV01000003">
    <property type="protein sequence ID" value="GIG78043.1"/>
    <property type="molecule type" value="Genomic_DNA"/>
</dbReference>
<dbReference type="RefSeq" id="WP_203881544.1">
    <property type="nucleotide sequence ID" value="NZ_BAABHH010000003.1"/>
</dbReference>
<protein>
    <submittedName>
        <fullName evidence="2">Uncharacterized protein</fullName>
    </submittedName>
</protein>
<proteinExistence type="predicted"/>
<evidence type="ECO:0000313" key="2">
    <source>
        <dbReference type="EMBL" id="GIG78043.1"/>
    </source>
</evidence>
<dbReference type="AlphaFoldDB" id="A0A8J3LX09"/>
<feature type="transmembrane region" description="Helical" evidence="1">
    <location>
        <begin position="31"/>
        <end position="49"/>
    </location>
</feature>
<sequence>MGRILLIAAAVIVGFFLLGSIIGLIFGALKWLLIIGAVALIVSVVVKLTRSGGSRDHYA</sequence>
<evidence type="ECO:0000256" key="1">
    <source>
        <dbReference type="SAM" id="Phobius"/>
    </source>
</evidence>
<comment type="caution">
    <text evidence="2">The sequence shown here is derived from an EMBL/GenBank/DDBJ whole genome shotgun (WGS) entry which is preliminary data.</text>
</comment>
<keyword evidence="1" id="KW-0812">Transmembrane</keyword>
<gene>
    <name evidence="2" type="ORF">Pka01_11700</name>
</gene>
<reference evidence="2 3" key="1">
    <citation type="submission" date="2021-01" db="EMBL/GenBank/DDBJ databases">
        <title>Whole genome shotgun sequence of Planotetraspora kaengkrachanensis NBRC 104272.</title>
        <authorList>
            <person name="Komaki H."/>
            <person name="Tamura T."/>
        </authorList>
    </citation>
    <scope>NUCLEOTIDE SEQUENCE [LARGE SCALE GENOMIC DNA]</scope>
    <source>
        <strain evidence="2 3">NBRC 104272</strain>
    </source>
</reference>
<accession>A0A8J3LX09</accession>